<reference evidence="3" key="1">
    <citation type="submission" date="2023-12" db="EMBL/GenBank/DDBJ databases">
        <title>Novel isolates from deep terrestrial aquifers shed light on the physiology and ecology of the class Limnochordia.</title>
        <authorList>
            <person name="Karnachuk O.V."/>
            <person name="Lukina A.P."/>
            <person name="Avakyan M.R."/>
            <person name="Kadnikov V."/>
            <person name="Begmatov S."/>
            <person name="Beletsky A.V."/>
            <person name="Mardanov A.V."/>
            <person name="Ravin N.V."/>
        </authorList>
    </citation>
    <scope>NUCLEOTIDE SEQUENCE [LARGE SCALE GENOMIC DNA]</scope>
    <source>
        <strain evidence="3">LN</strain>
    </source>
</reference>
<organism evidence="2 3">
    <name type="scientific">Geochorda subterranea</name>
    <dbReference type="NCBI Taxonomy" id="3109564"/>
    <lineage>
        <taxon>Bacteria</taxon>
        <taxon>Bacillati</taxon>
        <taxon>Bacillota</taxon>
        <taxon>Limnochordia</taxon>
        <taxon>Limnochordales</taxon>
        <taxon>Geochordaceae</taxon>
        <taxon>Geochorda</taxon>
    </lineage>
</organism>
<dbReference type="InterPro" id="IPR053716">
    <property type="entry name" value="Flag_assembly_chemotaxis_eff"/>
</dbReference>
<keyword evidence="1" id="KW-0175">Coiled coil</keyword>
<sequence length="159" mass="18311">MRRFRFRLERVLRLRRQHLREERIQLAAASRALLAAEAALQRAEATRAGLLARSVARVAGPSTASAAEPQPELAALARWLDETGRRRDHWAIERERARQAQAARREQVIKAHRDVRVLELLRERRRLAHVRAAEREERIALDEVGAIRYVQRQGPTPTG</sequence>
<accession>A0ABZ1BKF8</accession>
<dbReference type="Proteomes" id="UP001333102">
    <property type="component" value="Chromosome"/>
</dbReference>
<dbReference type="Gene3D" id="1.10.287.1700">
    <property type="match status" value="1"/>
</dbReference>
<gene>
    <name evidence="2" type="ORF">VLY81_07690</name>
</gene>
<dbReference type="EMBL" id="CP141614">
    <property type="protein sequence ID" value="WRP13337.1"/>
    <property type="molecule type" value="Genomic_DNA"/>
</dbReference>
<proteinExistence type="predicted"/>
<feature type="coiled-coil region" evidence="1">
    <location>
        <begin position="19"/>
        <end position="53"/>
    </location>
</feature>
<dbReference type="RefSeq" id="WP_324667582.1">
    <property type="nucleotide sequence ID" value="NZ_CP141614.1"/>
</dbReference>
<protein>
    <recommendedName>
        <fullName evidence="4">Flagellar FliJ protein</fullName>
    </recommendedName>
</protein>
<evidence type="ECO:0000313" key="2">
    <source>
        <dbReference type="EMBL" id="WRP13337.1"/>
    </source>
</evidence>
<keyword evidence="3" id="KW-1185">Reference proteome</keyword>
<name>A0ABZ1BKF8_9FIRM</name>
<evidence type="ECO:0000313" key="3">
    <source>
        <dbReference type="Proteomes" id="UP001333102"/>
    </source>
</evidence>
<evidence type="ECO:0008006" key="4">
    <source>
        <dbReference type="Google" id="ProtNLM"/>
    </source>
</evidence>
<evidence type="ECO:0000256" key="1">
    <source>
        <dbReference type="SAM" id="Coils"/>
    </source>
</evidence>